<comment type="caution">
    <text evidence="3">The sequence shown here is derived from an EMBL/GenBank/DDBJ whole genome shotgun (WGS) entry which is preliminary data.</text>
</comment>
<protein>
    <recommendedName>
        <fullName evidence="2">SET domain-containing protein</fullName>
    </recommendedName>
</protein>
<dbReference type="Proteomes" id="UP001444661">
    <property type="component" value="Unassembled WGS sequence"/>
</dbReference>
<dbReference type="PROSITE" id="PS50280">
    <property type="entry name" value="SET"/>
    <property type="match status" value="1"/>
</dbReference>
<sequence length="436" mass="48351">MVATNTLLFSTLCAFASATPQVVTPWLSQQCPLPKPIYHHPQSQICLESESAATRLSNTTNKVEHQVPPSWVRSKSCISARKTEYCAFTKPSFSSSEGVSVVTTPERLSRLAKGIFSDEKGQAQLSHNSADSYEDAEIPGKGIGLIATKPIRTGQRIMARTPAVMLDRSALDALSEDESVELLVQGVEALPSIHRDRYLNLTTHMSVPSREMRISQIFAVNSFRTGVGDQGADFHSVFTEISRLNHDCRPNCVYYFDPETLSNKVYAVRDIMPGEEITVSYIDGFQTAAGRRARLHEHWGFECGCPACTAEPFLVSESDSRIEQILQLWGELDDYSAKADTSSATAPSPEKAELLIELYRLERLEGRMQEAYYRAAVEYLGVGNIAPAMRYARLCVDSGLKFKGPGKVFISSMEDLLKNPTGHKYWRFRLSESAGA</sequence>
<dbReference type="SMART" id="SM00317">
    <property type="entry name" value="SET"/>
    <property type="match status" value="1"/>
</dbReference>
<accession>A0ABR1U8J8</accession>
<evidence type="ECO:0000256" key="1">
    <source>
        <dbReference type="SAM" id="SignalP"/>
    </source>
</evidence>
<keyword evidence="1" id="KW-0732">Signal</keyword>
<dbReference type="PANTHER" id="PTHR47332">
    <property type="entry name" value="SET DOMAIN-CONTAINING PROTEIN 5"/>
    <property type="match status" value="1"/>
</dbReference>
<evidence type="ECO:0000259" key="2">
    <source>
        <dbReference type="PROSITE" id="PS50280"/>
    </source>
</evidence>
<dbReference type="InterPro" id="IPR001214">
    <property type="entry name" value="SET_dom"/>
</dbReference>
<organism evidence="3 4">
    <name type="scientific">Apiospora rasikravindrae</name>
    <dbReference type="NCBI Taxonomy" id="990691"/>
    <lineage>
        <taxon>Eukaryota</taxon>
        <taxon>Fungi</taxon>
        <taxon>Dikarya</taxon>
        <taxon>Ascomycota</taxon>
        <taxon>Pezizomycotina</taxon>
        <taxon>Sordariomycetes</taxon>
        <taxon>Xylariomycetidae</taxon>
        <taxon>Amphisphaeriales</taxon>
        <taxon>Apiosporaceae</taxon>
        <taxon>Apiospora</taxon>
    </lineage>
</organism>
<name>A0ABR1U8J8_9PEZI</name>
<feature type="domain" description="SET" evidence="2">
    <location>
        <begin position="131"/>
        <end position="282"/>
    </location>
</feature>
<proteinExistence type="predicted"/>
<gene>
    <name evidence="3" type="ORF">PG993_000438</name>
</gene>
<dbReference type="Pfam" id="PF00856">
    <property type="entry name" value="SET"/>
    <property type="match status" value="1"/>
</dbReference>
<dbReference type="InterPro" id="IPR046341">
    <property type="entry name" value="SET_dom_sf"/>
</dbReference>
<dbReference type="Gene3D" id="2.170.270.10">
    <property type="entry name" value="SET domain"/>
    <property type="match status" value="1"/>
</dbReference>
<feature type="signal peptide" evidence="1">
    <location>
        <begin position="1"/>
        <end position="18"/>
    </location>
</feature>
<dbReference type="InterPro" id="IPR053185">
    <property type="entry name" value="SET_domain_protein"/>
</dbReference>
<reference evidence="3 4" key="1">
    <citation type="submission" date="2023-01" db="EMBL/GenBank/DDBJ databases">
        <title>Analysis of 21 Apiospora genomes using comparative genomics revels a genus with tremendous synthesis potential of carbohydrate active enzymes and secondary metabolites.</title>
        <authorList>
            <person name="Sorensen T."/>
        </authorList>
    </citation>
    <scope>NUCLEOTIDE SEQUENCE [LARGE SCALE GENOMIC DNA]</scope>
    <source>
        <strain evidence="3 4">CBS 33761</strain>
    </source>
</reference>
<feature type="chain" id="PRO_5046498471" description="SET domain-containing protein" evidence="1">
    <location>
        <begin position="19"/>
        <end position="436"/>
    </location>
</feature>
<evidence type="ECO:0000313" key="4">
    <source>
        <dbReference type="Proteomes" id="UP001444661"/>
    </source>
</evidence>
<dbReference type="PANTHER" id="PTHR47332:SF6">
    <property type="entry name" value="SET DOMAIN-CONTAINING PROTEIN"/>
    <property type="match status" value="1"/>
</dbReference>
<dbReference type="CDD" id="cd20071">
    <property type="entry name" value="SET_SMYD"/>
    <property type="match status" value="1"/>
</dbReference>
<dbReference type="EMBL" id="JAQQWK010000001">
    <property type="protein sequence ID" value="KAK8055211.1"/>
    <property type="molecule type" value="Genomic_DNA"/>
</dbReference>
<dbReference type="SUPFAM" id="SSF82199">
    <property type="entry name" value="SET domain"/>
    <property type="match status" value="1"/>
</dbReference>
<evidence type="ECO:0000313" key="3">
    <source>
        <dbReference type="EMBL" id="KAK8055211.1"/>
    </source>
</evidence>
<keyword evidence="4" id="KW-1185">Reference proteome</keyword>